<dbReference type="InterPro" id="IPR052343">
    <property type="entry name" value="Retrotransposon-Effector_Assoc"/>
</dbReference>
<accession>A0AAV9CJN9</accession>
<keyword evidence="3" id="KW-1185">Reference proteome</keyword>
<dbReference type="PANTHER" id="PTHR46890">
    <property type="entry name" value="NON-LTR RETROLELEMENT REVERSE TRANSCRIPTASE-LIKE PROTEIN-RELATED"/>
    <property type="match status" value="1"/>
</dbReference>
<feature type="domain" description="Reverse transcriptase" evidence="1">
    <location>
        <begin position="5"/>
        <end position="139"/>
    </location>
</feature>
<proteinExistence type="predicted"/>
<evidence type="ECO:0000313" key="2">
    <source>
        <dbReference type="EMBL" id="KAK1288879.1"/>
    </source>
</evidence>
<dbReference type="AlphaFoldDB" id="A0AAV9CJN9"/>
<dbReference type="InterPro" id="IPR000477">
    <property type="entry name" value="RT_dom"/>
</dbReference>
<dbReference type="PANTHER" id="PTHR46890:SF1">
    <property type="entry name" value="REVERSE TRANSCRIPTASE DOMAIN-CONTAINING PROTEIN"/>
    <property type="match status" value="1"/>
</dbReference>
<dbReference type="Pfam" id="PF00078">
    <property type="entry name" value="RVT_1"/>
    <property type="match status" value="1"/>
</dbReference>
<evidence type="ECO:0000259" key="1">
    <source>
        <dbReference type="Pfam" id="PF00078"/>
    </source>
</evidence>
<reference evidence="2" key="1">
    <citation type="journal article" date="2023" name="Nat. Commun.">
        <title>Diploid and tetraploid genomes of Acorus and the evolution of monocots.</title>
        <authorList>
            <person name="Ma L."/>
            <person name="Liu K.W."/>
            <person name="Li Z."/>
            <person name="Hsiao Y.Y."/>
            <person name="Qi Y."/>
            <person name="Fu T."/>
            <person name="Tang G.D."/>
            <person name="Zhang D."/>
            <person name="Sun W.H."/>
            <person name="Liu D.K."/>
            <person name="Li Y."/>
            <person name="Chen G.Z."/>
            <person name="Liu X.D."/>
            <person name="Liao X.Y."/>
            <person name="Jiang Y.T."/>
            <person name="Yu X."/>
            <person name="Hao Y."/>
            <person name="Huang J."/>
            <person name="Zhao X.W."/>
            <person name="Ke S."/>
            <person name="Chen Y.Y."/>
            <person name="Wu W.L."/>
            <person name="Hsu J.L."/>
            <person name="Lin Y.F."/>
            <person name="Huang M.D."/>
            <person name="Li C.Y."/>
            <person name="Huang L."/>
            <person name="Wang Z.W."/>
            <person name="Zhao X."/>
            <person name="Zhong W.Y."/>
            <person name="Peng D.H."/>
            <person name="Ahmad S."/>
            <person name="Lan S."/>
            <person name="Zhang J.S."/>
            <person name="Tsai W.C."/>
            <person name="Van de Peer Y."/>
            <person name="Liu Z.J."/>
        </authorList>
    </citation>
    <scope>NUCLEOTIDE SEQUENCE</scope>
    <source>
        <strain evidence="2">CP</strain>
    </source>
</reference>
<organism evidence="2 3">
    <name type="scientific">Acorus calamus</name>
    <name type="common">Sweet flag</name>
    <dbReference type="NCBI Taxonomy" id="4465"/>
    <lineage>
        <taxon>Eukaryota</taxon>
        <taxon>Viridiplantae</taxon>
        <taxon>Streptophyta</taxon>
        <taxon>Embryophyta</taxon>
        <taxon>Tracheophyta</taxon>
        <taxon>Spermatophyta</taxon>
        <taxon>Magnoliopsida</taxon>
        <taxon>Liliopsida</taxon>
        <taxon>Acoraceae</taxon>
        <taxon>Acorus</taxon>
    </lineage>
</organism>
<sequence>MTVDDFRSIYLLNGAYMMVAKVLANRMRQVSGFIVDDNQSAFIPRHSILEGFTIAQELISTLHKDRRSDAILKVYFEKSYDKVDWLFLLYVLSLYGFEPSWLRMIELCLCTATASVVVNGESFGYFHLNRGLRQRDPFSGTFHHRCKCPQPHVRHGSLGGLERRARYEHRREESDTSFVRR</sequence>
<name>A0AAV9CJN9_ACOCL</name>
<reference evidence="2" key="2">
    <citation type="submission" date="2023-06" db="EMBL/GenBank/DDBJ databases">
        <authorList>
            <person name="Ma L."/>
            <person name="Liu K.-W."/>
            <person name="Li Z."/>
            <person name="Hsiao Y.-Y."/>
            <person name="Qi Y."/>
            <person name="Fu T."/>
            <person name="Tang G."/>
            <person name="Zhang D."/>
            <person name="Sun W.-H."/>
            <person name="Liu D.-K."/>
            <person name="Li Y."/>
            <person name="Chen G.-Z."/>
            <person name="Liu X.-D."/>
            <person name="Liao X.-Y."/>
            <person name="Jiang Y.-T."/>
            <person name="Yu X."/>
            <person name="Hao Y."/>
            <person name="Huang J."/>
            <person name="Zhao X.-W."/>
            <person name="Ke S."/>
            <person name="Chen Y.-Y."/>
            <person name="Wu W.-L."/>
            <person name="Hsu J.-L."/>
            <person name="Lin Y.-F."/>
            <person name="Huang M.-D."/>
            <person name="Li C.-Y."/>
            <person name="Huang L."/>
            <person name="Wang Z.-W."/>
            <person name="Zhao X."/>
            <person name="Zhong W.-Y."/>
            <person name="Peng D.-H."/>
            <person name="Ahmad S."/>
            <person name="Lan S."/>
            <person name="Zhang J.-S."/>
            <person name="Tsai W.-C."/>
            <person name="Van De Peer Y."/>
            <person name="Liu Z.-J."/>
        </authorList>
    </citation>
    <scope>NUCLEOTIDE SEQUENCE</scope>
    <source>
        <strain evidence="2">CP</strain>
        <tissue evidence="2">Leaves</tissue>
    </source>
</reference>
<dbReference type="Proteomes" id="UP001180020">
    <property type="component" value="Unassembled WGS sequence"/>
</dbReference>
<evidence type="ECO:0000313" key="3">
    <source>
        <dbReference type="Proteomes" id="UP001180020"/>
    </source>
</evidence>
<protein>
    <recommendedName>
        <fullName evidence="1">Reverse transcriptase domain-containing protein</fullName>
    </recommendedName>
</protein>
<gene>
    <name evidence="2" type="ORF">QJS10_CPB19g00366</name>
</gene>
<dbReference type="EMBL" id="JAUJYO010000019">
    <property type="protein sequence ID" value="KAK1288879.1"/>
    <property type="molecule type" value="Genomic_DNA"/>
</dbReference>
<comment type="caution">
    <text evidence="2">The sequence shown here is derived from an EMBL/GenBank/DDBJ whole genome shotgun (WGS) entry which is preliminary data.</text>
</comment>